<evidence type="ECO:0000313" key="5">
    <source>
        <dbReference type="Proteomes" id="UP000177053"/>
    </source>
</evidence>
<evidence type="ECO:0000256" key="1">
    <source>
        <dbReference type="ARBA" id="ARBA00010523"/>
    </source>
</evidence>
<comment type="caution">
    <text evidence="4">The sequence shown here is derived from an EMBL/GenBank/DDBJ whole genome shotgun (WGS) entry which is preliminary data.</text>
</comment>
<dbReference type="GO" id="GO:0004476">
    <property type="term" value="F:mannose-6-phosphate isomerase activity"/>
    <property type="evidence" value="ECO:0007669"/>
    <property type="project" value="InterPro"/>
</dbReference>
<dbReference type="EMBL" id="MGFS01000001">
    <property type="protein sequence ID" value="OGM12415.1"/>
    <property type="molecule type" value="Genomic_DNA"/>
</dbReference>
<organism evidence="4 5">
    <name type="scientific">Candidatus Woesebacteria bacterium RBG_16_34_12</name>
    <dbReference type="NCBI Taxonomy" id="1802480"/>
    <lineage>
        <taxon>Bacteria</taxon>
        <taxon>Candidatus Woeseibacteriota</taxon>
    </lineage>
</organism>
<dbReference type="InterPro" id="IPR046348">
    <property type="entry name" value="SIS_dom_sf"/>
</dbReference>
<dbReference type="GO" id="GO:0005975">
    <property type="term" value="P:carbohydrate metabolic process"/>
    <property type="evidence" value="ECO:0007669"/>
    <property type="project" value="InterPro"/>
</dbReference>
<reference evidence="4 5" key="1">
    <citation type="journal article" date="2016" name="Nat. Commun.">
        <title>Thousands of microbial genomes shed light on interconnected biogeochemical processes in an aquifer system.</title>
        <authorList>
            <person name="Anantharaman K."/>
            <person name="Brown C.T."/>
            <person name="Hug L.A."/>
            <person name="Sharon I."/>
            <person name="Castelle C.J."/>
            <person name="Probst A.J."/>
            <person name="Thomas B.C."/>
            <person name="Singh A."/>
            <person name="Wilkins M.J."/>
            <person name="Karaoz U."/>
            <person name="Brodie E.L."/>
            <person name="Williams K.H."/>
            <person name="Hubbard S.S."/>
            <person name="Banfield J.F."/>
        </authorList>
    </citation>
    <scope>NUCLEOTIDE SEQUENCE [LARGE SCALE GENOMIC DNA]</scope>
</reference>
<dbReference type="Pfam" id="PF10432">
    <property type="entry name" value="bact-PGI_C"/>
    <property type="match status" value="1"/>
</dbReference>
<dbReference type="Gene3D" id="3.40.50.10490">
    <property type="entry name" value="Glucose-6-phosphate isomerase like protein, domain 1"/>
    <property type="match status" value="2"/>
</dbReference>
<sequence length="356" mass="41083">MNNKNRNKNLDKKYKIFLDTIKLYPDQLKQAWDEVNRIEFPDEFKYIDKVVISAMGGSALGARIIDSLLINRIRVPVEIFNQYHIPNYADEKTLFIAYSYSGNTEETINSLNEAISKEIKTIVVSTGGKLEEIAKNHKLISYTINPYNNPSKQPRMGLGYAIGAIFAIFSKLSLVNIFDEEIESALVTMQKAISNFDEDVELHDNLAKKYADNLKNKAIIIISSEHLSGICHAFKNQLNENAKTFADLFEIPELNHHFMEGLGYPKKIKDTLLFIFFTSNLYTDKVQRRYPITWDVIKQNGFDYSVYSPFSNTKIDQVIEVLIFASFITYYISKSYHIDPETIPWVDYFKKELAKI</sequence>
<dbReference type="InterPro" id="IPR019490">
    <property type="entry name" value="Glu6P/Mann6P_isomerase_C"/>
</dbReference>
<dbReference type="AlphaFoldDB" id="A0A1F7XDL4"/>
<keyword evidence="2" id="KW-0413">Isomerase</keyword>
<evidence type="ECO:0000313" key="4">
    <source>
        <dbReference type="EMBL" id="OGM12415.1"/>
    </source>
</evidence>
<protein>
    <recommendedName>
        <fullName evidence="3">SIS domain-containing protein</fullName>
    </recommendedName>
</protein>
<gene>
    <name evidence="4" type="ORF">A2Z22_04550</name>
</gene>
<comment type="similarity">
    <text evidence="1">Belongs to the PGI/PMI family.</text>
</comment>
<feature type="domain" description="SIS" evidence="3">
    <location>
        <begin position="40"/>
        <end position="183"/>
    </location>
</feature>
<evidence type="ECO:0000256" key="2">
    <source>
        <dbReference type="ARBA" id="ARBA00023235"/>
    </source>
</evidence>
<dbReference type="SUPFAM" id="SSF53697">
    <property type="entry name" value="SIS domain"/>
    <property type="match status" value="1"/>
</dbReference>
<accession>A0A1F7XDL4</accession>
<dbReference type="GO" id="GO:0004347">
    <property type="term" value="F:glucose-6-phosphate isomerase activity"/>
    <property type="evidence" value="ECO:0007669"/>
    <property type="project" value="InterPro"/>
</dbReference>
<dbReference type="InterPro" id="IPR001347">
    <property type="entry name" value="SIS_dom"/>
</dbReference>
<proteinExistence type="inferred from homology"/>
<dbReference type="Proteomes" id="UP000177053">
    <property type="component" value="Unassembled WGS sequence"/>
</dbReference>
<dbReference type="PROSITE" id="PS51464">
    <property type="entry name" value="SIS"/>
    <property type="match status" value="1"/>
</dbReference>
<dbReference type="GO" id="GO:1901135">
    <property type="term" value="P:carbohydrate derivative metabolic process"/>
    <property type="evidence" value="ECO:0007669"/>
    <property type="project" value="InterPro"/>
</dbReference>
<evidence type="ECO:0000259" key="3">
    <source>
        <dbReference type="PROSITE" id="PS51464"/>
    </source>
</evidence>
<name>A0A1F7XDL4_9BACT</name>
<dbReference type="GO" id="GO:0097367">
    <property type="term" value="F:carbohydrate derivative binding"/>
    <property type="evidence" value="ECO:0007669"/>
    <property type="project" value="InterPro"/>
</dbReference>